<comment type="caution">
    <text evidence="1">The sequence shown here is derived from an EMBL/GenBank/DDBJ whole genome shotgun (WGS) entry which is preliminary data.</text>
</comment>
<dbReference type="Proteomes" id="UP000574390">
    <property type="component" value="Unassembled WGS sequence"/>
</dbReference>
<protein>
    <submittedName>
        <fullName evidence="1">Uncharacterized protein</fullName>
    </submittedName>
</protein>
<evidence type="ECO:0000313" key="1">
    <source>
        <dbReference type="EMBL" id="KAF4748469.1"/>
    </source>
</evidence>
<accession>A0A7J6TSW9</accession>
<proteinExistence type="predicted"/>
<evidence type="ECO:0000313" key="2">
    <source>
        <dbReference type="Proteomes" id="UP000574390"/>
    </source>
</evidence>
<dbReference type="AlphaFoldDB" id="A0A7J6TSW9"/>
<organism evidence="1 2">
    <name type="scientific">Perkinsus olseni</name>
    <name type="common">Perkinsus atlanticus</name>
    <dbReference type="NCBI Taxonomy" id="32597"/>
    <lineage>
        <taxon>Eukaryota</taxon>
        <taxon>Sar</taxon>
        <taxon>Alveolata</taxon>
        <taxon>Perkinsozoa</taxon>
        <taxon>Perkinsea</taxon>
        <taxon>Perkinsida</taxon>
        <taxon>Perkinsidae</taxon>
        <taxon>Perkinsus</taxon>
    </lineage>
</organism>
<feature type="non-terminal residue" evidence="1">
    <location>
        <position position="1"/>
    </location>
</feature>
<name>A0A7J6TSW9_PEROL</name>
<dbReference type="EMBL" id="JABANM010004922">
    <property type="protein sequence ID" value="KAF4748469.1"/>
    <property type="molecule type" value="Genomic_DNA"/>
</dbReference>
<reference evidence="1 2" key="1">
    <citation type="submission" date="2020-04" db="EMBL/GenBank/DDBJ databases">
        <title>Perkinsus olseni comparative genomics.</title>
        <authorList>
            <person name="Bogema D.R."/>
        </authorList>
    </citation>
    <scope>NUCLEOTIDE SEQUENCE [LARGE SCALE GENOMIC DNA]</scope>
    <source>
        <strain evidence="1">ATCC PRA-205</strain>
    </source>
</reference>
<feature type="non-terminal residue" evidence="1">
    <location>
        <position position="101"/>
    </location>
</feature>
<sequence>SPRVEVVAAVVSASLEDILSQSDTAQLVQSDSSFRAMIRFPNGFATSKQMELLAIPELTGDSDAPLFIWNVARVEKVKGGWNFHITFTAFGQKAGKDFKFT</sequence>
<gene>
    <name evidence="1" type="ORF">FOZ62_016474</name>
</gene>